<proteinExistence type="predicted"/>
<accession>E6LJJ2</accession>
<sequence>MPEMINGYDFDLTRSDSTVLCGASSYVQKYYFNEKFKMLPDEIKNELKIMCVSFTEEAGGILTLEFDKSGTLNFCVRVDDGDFYFDDIESGLKISSYQRKKEELLIQLELFYKVVILGESCKSK</sequence>
<protein>
    <submittedName>
        <fullName evidence="1">Uncharacterized protein</fullName>
    </submittedName>
</protein>
<dbReference type="RefSeq" id="WP_008749900.1">
    <property type="nucleotide sequence ID" value="NZ_GL622296.1"/>
</dbReference>
<dbReference type="InterPro" id="IPR046143">
    <property type="entry name" value="DUF6145"/>
</dbReference>
<dbReference type="AlphaFoldDB" id="E6LJJ2"/>
<dbReference type="Pfam" id="PF19642">
    <property type="entry name" value="DUF6145"/>
    <property type="match status" value="1"/>
</dbReference>
<organism evidence="1 2">
    <name type="scientific">Lachnoanaerobaculum saburreum DSM 3986</name>
    <dbReference type="NCBI Taxonomy" id="887325"/>
    <lineage>
        <taxon>Bacteria</taxon>
        <taxon>Bacillati</taxon>
        <taxon>Bacillota</taxon>
        <taxon>Clostridia</taxon>
        <taxon>Lachnospirales</taxon>
        <taxon>Lachnospiraceae</taxon>
        <taxon>Lachnoanaerobaculum</taxon>
    </lineage>
</organism>
<comment type="caution">
    <text evidence="1">The sequence shown here is derived from an EMBL/GenBank/DDBJ whole genome shotgun (WGS) entry which is preliminary data.</text>
</comment>
<evidence type="ECO:0000313" key="2">
    <source>
        <dbReference type="Proteomes" id="UP000003434"/>
    </source>
</evidence>
<gene>
    <name evidence="1" type="ORF">HMPREF0381_0127</name>
</gene>
<dbReference type="Proteomes" id="UP000003434">
    <property type="component" value="Unassembled WGS sequence"/>
</dbReference>
<dbReference type="eggNOG" id="ENOG5032SB0">
    <property type="taxonomic scope" value="Bacteria"/>
</dbReference>
<reference evidence="1 2" key="1">
    <citation type="submission" date="2010-12" db="EMBL/GenBank/DDBJ databases">
        <authorList>
            <person name="Muzny D."/>
            <person name="Qin X."/>
            <person name="Deng J."/>
            <person name="Jiang H."/>
            <person name="Liu Y."/>
            <person name="Qu J."/>
            <person name="Song X.-Z."/>
            <person name="Zhang L."/>
            <person name="Thornton R."/>
            <person name="Coyle M."/>
            <person name="Francisco L."/>
            <person name="Jackson L."/>
            <person name="Javaid M."/>
            <person name="Korchina V."/>
            <person name="Kovar C."/>
            <person name="Mata R."/>
            <person name="Mathew T."/>
            <person name="Ngo R."/>
            <person name="Nguyen L."/>
            <person name="Nguyen N."/>
            <person name="Okwuonu G."/>
            <person name="Ongeri F."/>
            <person name="Pham C."/>
            <person name="Simmons D."/>
            <person name="Wilczek-Boney K."/>
            <person name="Hale W."/>
            <person name="Jakkamsetti A."/>
            <person name="Pham P."/>
            <person name="Ruth R."/>
            <person name="San Lucas F."/>
            <person name="Warren J."/>
            <person name="Zhang J."/>
            <person name="Zhao Z."/>
            <person name="Zhou C."/>
            <person name="Zhu D."/>
            <person name="Lee S."/>
            <person name="Bess C."/>
            <person name="Blankenburg K."/>
            <person name="Forbes L."/>
            <person name="Fu Q."/>
            <person name="Gubbala S."/>
            <person name="Hirani K."/>
            <person name="Jayaseelan J.C."/>
            <person name="Lara F."/>
            <person name="Munidasa M."/>
            <person name="Palculict T."/>
            <person name="Patil S."/>
            <person name="Pu L.-L."/>
            <person name="Saada N."/>
            <person name="Tang L."/>
            <person name="Weissenberger G."/>
            <person name="Zhu Y."/>
            <person name="Hemphill L."/>
            <person name="Shang Y."/>
            <person name="Youmans B."/>
            <person name="Ayvaz T."/>
            <person name="Ross M."/>
            <person name="Santibanez J."/>
            <person name="Aqrawi P."/>
            <person name="Gross S."/>
            <person name="Joshi V."/>
            <person name="Fowler G."/>
            <person name="Nazareth L."/>
            <person name="Reid J."/>
            <person name="Worley K."/>
            <person name="Petrosino J."/>
            <person name="Highlander S."/>
            <person name="Gibbs R."/>
        </authorList>
    </citation>
    <scope>NUCLEOTIDE SEQUENCE [LARGE SCALE GENOMIC DNA]</scope>
    <source>
        <strain evidence="1 2">DSM 3986</strain>
    </source>
</reference>
<name>E6LJJ2_9FIRM</name>
<dbReference type="HOGENOM" id="CLU_140862_1_0_9"/>
<evidence type="ECO:0000313" key="1">
    <source>
        <dbReference type="EMBL" id="EFU77987.1"/>
    </source>
</evidence>
<dbReference type="EMBL" id="AEPW01000002">
    <property type="protein sequence ID" value="EFU77987.1"/>
    <property type="molecule type" value="Genomic_DNA"/>
</dbReference>